<organism evidence="1 2">
    <name type="scientific">Cronobacter malonaticus</name>
    <dbReference type="NCBI Taxonomy" id="413503"/>
    <lineage>
        <taxon>Bacteria</taxon>
        <taxon>Pseudomonadati</taxon>
        <taxon>Pseudomonadota</taxon>
        <taxon>Gammaproteobacteria</taxon>
        <taxon>Enterobacterales</taxon>
        <taxon>Enterobacteriaceae</taxon>
        <taxon>Cronobacter</taxon>
    </lineage>
</organism>
<dbReference type="PATRIC" id="fig|1401659.3.peg.615"/>
<dbReference type="AlphaFoldDB" id="V5TUN2"/>
<protein>
    <submittedName>
        <fullName evidence="1">Uncharacterized protein</fullName>
    </submittedName>
</protein>
<evidence type="ECO:0000313" key="2">
    <source>
        <dbReference type="Proteomes" id="UP000018545"/>
    </source>
</evidence>
<gene>
    <name evidence="1" type="ORF">P262_00869</name>
</gene>
<dbReference type="EMBL" id="CP006731">
    <property type="protein sequence ID" value="AHB68981.1"/>
    <property type="molecule type" value="Genomic_DNA"/>
</dbReference>
<accession>V5TUN2</accession>
<sequence>MMITYFNHLFYPIIIKMIKNAQIKIMLKTPIFSARCLAPRGVR</sequence>
<proteinExistence type="predicted"/>
<dbReference type="KEGG" id="csi:P262_00869"/>
<name>V5TUN2_9ENTR</name>
<evidence type="ECO:0000313" key="1">
    <source>
        <dbReference type="EMBL" id="AHB68981.1"/>
    </source>
</evidence>
<reference evidence="1 2" key="1">
    <citation type="journal article" date="2014" name="Genome Announc.">
        <title>Complete Genome Sequence of Cronobacter sakazakii Strain CMCC 45402.</title>
        <authorList>
            <person name="Zhao Z."/>
            <person name="Wang L."/>
            <person name="Wang B."/>
            <person name="Liang H."/>
            <person name="Ye Q."/>
            <person name="Zeng M."/>
        </authorList>
    </citation>
    <scope>NUCLEOTIDE SEQUENCE [LARGE SCALE GENOMIC DNA]</scope>
    <source>
        <strain evidence="2">45402</strain>
    </source>
</reference>
<dbReference type="HOGENOM" id="CLU_3250246_0_0_6"/>
<dbReference type="Proteomes" id="UP000018545">
    <property type="component" value="Chromosome"/>
</dbReference>